<sequence>MLGSSIVCRVNQPDKRTSRNIRCCSDQSRSRQPAGCRCASARSRSSRLIACTFHTNNRETPSATSIAATLEARVASDFALALLSPSIPPEGLLYQHSPAPYQCSIDRLFLTFHSNH</sequence>
<protein>
    <submittedName>
        <fullName evidence="2">Uncharacterized protein</fullName>
    </submittedName>
</protein>
<evidence type="ECO:0000313" key="1">
    <source>
        <dbReference type="Proteomes" id="UP000492821"/>
    </source>
</evidence>
<accession>A0A7E4VPN9</accession>
<reference evidence="2" key="2">
    <citation type="submission" date="2020-10" db="UniProtKB">
        <authorList>
            <consortium name="WormBaseParasite"/>
        </authorList>
    </citation>
    <scope>IDENTIFICATION</scope>
</reference>
<keyword evidence="1" id="KW-1185">Reference proteome</keyword>
<dbReference type="Proteomes" id="UP000492821">
    <property type="component" value="Unassembled WGS sequence"/>
</dbReference>
<dbReference type="WBParaSite" id="Pan_g23411.t1">
    <property type="protein sequence ID" value="Pan_g23411.t1"/>
    <property type="gene ID" value="Pan_g23411"/>
</dbReference>
<reference evidence="1" key="1">
    <citation type="journal article" date="2013" name="Genetics">
        <title>The draft genome and transcriptome of Panagrellus redivivus are shaped by the harsh demands of a free-living lifestyle.</title>
        <authorList>
            <person name="Srinivasan J."/>
            <person name="Dillman A.R."/>
            <person name="Macchietto M.G."/>
            <person name="Heikkinen L."/>
            <person name="Lakso M."/>
            <person name="Fracchia K.M."/>
            <person name="Antoshechkin I."/>
            <person name="Mortazavi A."/>
            <person name="Wong G."/>
            <person name="Sternberg P.W."/>
        </authorList>
    </citation>
    <scope>NUCLEOTIDE SEQUENCE [LARGE SCALE GENOMIC DNA]</scope>
    <source>
        <strain evidence="1">MT8872</strain>
    </source>
</reference>
<organism evidence="1 2">
    <name type="scientific">Panagrellus redivivus</name>
    <name type="common">Microworm</name>
    <dbReference type="NCBI Taxonomy" id="6233"/>
    <lineage>
        <taxon>Eukaryota</taxon>
        <taxon>Metazoa</taxon>
        <taxon>Ecdysozoa</taxon>
        <taxon>Nematoda</taxon>
        <taxon>Chromadorea</taxon>
        <taxon>Rhabditida</taxon>
        <taxon>Tylenchina</taxon>
        <taxon>Panagrolaimomorpha</taxon>
        <taxon>Panagrolaimoidea</taxon>
        <taxon>Panagrolaimidae</taxon>
        <taxon>Panagrellus</taxon>
    </lineage>
</organism>
<name>A0A7E4VPN9_PANRE</name>
<proteinExistence type="predicted"/>
<dbReference type="AlphaFoldDB" id="A0A7E4VPN9"/>
<evidence type="ECO:0000313" key="2">
    <source>
        <dbReference type="WBParaSite" id="Pan_g23411.t1"/>
    </source>
</evidence>